<sequence length="97" mass="11236">MFFLGLVVIITIVVNHFSFSLKQYAKKDSYHTDEHDSEPSQVNEFSLISHMEEAASTSSSFTVYLASIDYDNKFCSWLPIQSQQFTYSEETRTRTFS</sequence>
<gene>
    <name evidence="2" type="ORF">ANCCAN_07575</name>
</gene>
<feature type="signal peptide" evidence="1">
    <location>
        <begin position="1"/>
        <end position="18"/>
    </location>
</feature>
<accession>A0A368GTW4</accession>
<evidence type="ECO:0000313" key="3">
    <source>
        <dbReference type="Proteomes" id="UP000252519"/>
    </source>
</evidence>
<keyword evidence="1" id="KW-0732">Signal</keyword>
<feature type="chain" id="PRO_5016562553" evidence="1">
    <location>
        <begin position="19"/>
        <end position="97"/>
    </location>
</feature>
<evidence type="ECO:0000256" key="1">
    <source>
        <dbReference type="SAM" id="SignalP"/>
    </source>
</evidence>
<dbReference type="Proteomes" id="UP000252519">
    <property type="component" value="Unassembled WGS sequence"/>
</dbReference>
<reference evidence="2 3" key="1">
    <citation type="submission" date="2014-10" db="EMBL/GenBank/DDBJ databases">
        <title>Draft genome of the hookworm Ancylostoma caninum.</title>
        <authorList>
            <person name="Mitreva M."/>
        </authorList>
    </citation>
    <scope>NUCLEOTIDE SEQUENCE [LARGE SCALE GENOMIC DNA]</scope>
    <source>
        <strain evidence="2 3">Baltimore</strain>
    </source>
</reference>
<protein>
    <submittedName>
        <fullName evidence="2">Uncharacterized protein</fullName>
    </submittedName>
</protein>
<dbReference type="EMBL" id="JOJR01000080">
    <property type="protein sequence ID" value="RCN46397.1"/>
    <property type="molecule type" value="Genomic_DNA"/>
</dbReference>
<dbReference type="AlphaFoldDB" id="A0A368GTW4"/>
<organism evidence="2 3">
    <name type="scientific">Ancylostoma caninum</name>
    <name type="common">Dog hookworm</name>
    <dbReference type="NCBI Taxonomy" id="29170"/>
    <lineage>
        <taxon>Eukaryota</taxon>
        <taxon>Metazoa</taxon>
        <taxon>Ecdysozoa</taxon>
        <taxon>Nematoda</taxon>
        <taxon>Chromadorea</taxon>
        <taxon>Rhabditida</taxon>
        <taxon>Rhabditina</taxon>
        <taxon>Rhabditomorpha</taxon>
        <taxon>Strongyloidea</taxon>
        <taxon>Ancylostomatidae</taxon>
        <taxon>Ancylostomatinae</taxon>
        <taxon>Ancylostoma</taxon>
    </lineage>
</organism>
<name>A0A368GTW4_ANCCA</name>
<evidence type="ECO:0000313" key="2">
    <source>
        <dbReference type="EMBL" id="RCN46397.1"/>
    </source>
</evidence>
<keyword evidence="3" id="KW-1185">Reference proteome</keyword>
<comment type="caution">
    <text evidence="2">The sequence shown here is derived from an EMBL/GenBank/DDBJ whole genome shotgun (WGS) entry which is preliminary data.</text>
</comment>
<feature type="non-terminal residue" evidence="2">
    <location>
        <position position="97"/>
    </location>
</feature>
<proteinExistence type="predicted"/>